<sequence length="414" mass="47375">MFHRCHISSEDRDFLRFLWWEKGNTEMEPKEYRMRVHIFGAPSSPGCANYGMKYLAHKYEKDYPLAASFIHKNFYVDDGLVSVNSAEKANRLVKEAQEILANGNLRLHKFVSNSREVLSAIPESECASLVKYIDLNYNELPMQSVLGVKWNIETDAFSFKVDLAERPATRRGILSVVASVYDPLGFLAPYILIGKRVLQEMCKRGVGWDELLPSDLKPKWDTWLHDLENLQGIQIPRCFIPENMGRIQKIELHHFSDASSDGYGQCSYIRIVADEQVHCALVMGKARVAPTKVFSIPRLELTAATVSAAVSHVLREELDLKVNQEFFWTDSQVVLGYIKDEARRFHVFVANRVQKIRDSTDPRKWFYVETSQNPADCASRGLKVADLMNSSWLVGPNFLWKREKSPKLLVGDPE</sequence>
<dbReference type="InterPro" id="IPR008042">
    <property type="entry name" value="Retrotrans_Pao"/>
</dbReference>
<dbReference type="Pfam" id="PF05380">
    <property type="entry name" value="Peptidase_A17"/>
    <property type="match status" value="1"/>
</dbReference>
<dbReference type="PANTHER" id="PTHR47331:SF5">
    <property type="entry name" value="RIBONUCLEASE H"/>
    <property type="match status" value="1"/>
</dbReference>
<dbReference type="InterPro" id="IPR043502">
    <property type="entry name" value="DNA/RNA_pol_sf"/>
</dbReference>
<gene>
    <name evidence="1" type="ORF">M9458_030842</name>
</gene>
<evidence type="ECO:0000313" key="1">
    <source>
        <dbReference type="EMBL" id="KAL0174874.1"/>
    </source>
</evidence>
<feature type="non-terminal residue" evidence="1">
    <location>
        <position position="414"/>
    </location>
</feature>
<reference evidence="1 2" key="1">
    <citation type="submission" date="2024-05" db="EMBL/GenBank/DDBJ databases">
        <title>Genome sequencing and assembly of Indian major carp, Cirrhinus mrigala (Hamilton, 1822).</title>
        <authorList>
            <person name="Mohindra V."/>
            <person name="Chowdhury L.M."/>
            <person name="Lal K."/>
            <person name="Jena J.K."/>
        </authorList>
    </citation>
    <scope>NUCLEOTIDE SEQUENCE [LARGE SCALE GENOMIC DNA]</scope>
    <source>
        <strain evidence="1">CM1030</strain>
        <tissue evidence="1">Blood</tissue>
    </source>
</reference>
<evidence type="ECO:0000313" key="2">
    <source>
        <dbReference type="Proteomes" id="UP001529510"/>
    </source>
</evidence>
<organism evidence="1 2">
    <name type="scientific">Cirrhinus mrigala</name>
    <name type="common">Mrigala</name>
    <dbReference type="NCBI Taxonomy" id="683832"/>
    <lineage>
        <taxon>Eukaryota</taxon>
        <taxon>Metazoa</taxon>
        <taxon>Chordata</taxon>
        <taxon>Craniata</taxon>
        <taxon>Vertebrata</taxon>
        <taxon>Euteleostomi</taxon>
        <taxon>Actinopterygii</taxon>
        <taxon>Neopterygii</taxon>
        <taxon>Teleostei</taxon>
        <taxon>Ostariophysi</taxon>
        <taxon>Cypriniformes</taxon>
        <taxon>Cyprinidae</taxon>
        <taxon>Labeoninae</taxon>
        <taxon>Labeonini</taxon>
        <taxon>Cirrhinus</taxon>
    </lineage>
</organism>
<protein>
    <submittedName>
        <fullName evidence="1">Uncharacterized protein</fullName>
    </submittedName>
</protein>
<keyword evidence="2" id="KW-1185">Reference proteome</keyword>
<dbReference type="Proteomes" id="UP001529510">
    <property type="component" value="Unassembled WGS sequence"/>
</dbReference>
<name>A0ABD0PLF7_CIRMR</name>
<proteinExistence type="predicted"/>
<dbReference type="SUPFAM" id="SSF56672">
    <property type="entry name" value="DNA/RNA polymerases"/>
    <property type="match status" value="1"/>
</dbReference>
<dbReference type="EMBL" id="JAMKFB020000015">
    <property type="protein sequence ID" value="KAL0174874.1"/>
    <property type="molecule type" value="Genomic_DNA"/>
</dbReference>
<accession>A0ABD0PLF7</accession>
<dbReference type="AlphaFoldDB" id="A0ABD0PLF7"/>
<comment type="caution">
    <text evidence="1">The sequence shown here is derived from an EMBL/GenBank/DDBJ whole genome shotgun (WGS) entry which is preliminary data.</text>
</comment>
<dbReference type="PANTHER" id="PTHR47331">
    <property type="entry name" value="PHD-TYPE DOMAIN-CONTAINING PROTEIN"/>
    <property type="match status" value="1"/>
</dbReference>